<evidence type="ECO:0000313" key="3">
    <source>
        <dbReference type="Proteomes" id="UP000283077"/>
    </source>
</evidence>
<dbReference type="AlphaFoldDB" id="A0A437R575"/>
<feature type="chain" id="PRO_5019457580" description="DUF3718 domain-containing protein" evidence="1">
    <location>
        <begin position="22"/>
        <end position="109"/>
    </location>
</feature>
<dbReference type="Proteomes" id="UP000283077">
    <property type="component" value="Unassembled WGS sequence"/>
</dbReference>
<protein>
    <recommendedName>
        <fullName evidence="4">DUF3718 domain-containing protein</fullName>
    </recommendedName>
</protein>
<dbReference type="OrthoDB" id="6332024at2"/>
<dbReference type="RefSeq" id="WP_127697282.1">
    <property type="nucleotide sequence ID" value="NZ_SACS01000001.1"/>
</dbReference>
<keyword evidence="3" id="KW-1185">Reference proteome</keyword>
<name>A0A437R575_9GAMM</name>
<comment type="caution">
    <text evidence="2">The sequence shown here is derived from an EMBL/GenBank/DDBJ whole genome shotgun (WGS) entry which is preliminary data.</text>
</comment>
<sequence length="109" mass="12024">MTKSFFIFIALGLLTSHTVLAESADEVIYSTEGYCVLGNEGVSEDYLKAYAKKLGTTPSARVCHSFKEIVAEARPKDWDYPEGRAYPGSVVILSQSQVTLLKSLKKTEQ</sequence>
<accession>A0A437R575</accession>
<organism evidence="2 3">
    <name type="scientific">Rheinheimera riviphila</name>
    <dbReference type="NCBI Taxonomy" id="1834037"/>
    <lineage>
        <taxon>Bacteria</taxon>
        <taxon>Pseudomonadati</taxon>
        <taxon>Pseudomonadota</taxon>
        <taxon>Gammaproteobacteria</taxon>
        <taxon>Chromatiales</taxon>
        <taxon>Chromatiaceae</taxon>
        <taxon>Rheinheimera</taxon>
    </lineage>
</organism>
<gene>
    <name evidence="2" type="ORF">EOE67_01535</name>
</gene>
<dbReference type="EMBL" id="SACS01000001">
    <property type="protein sequence ID" value="RVU41902.1"/>
    <property type="molecule type" value="Genomic_DNA"/>
</dbReference>
<evidence type="ECO:0000256" key="1">
    <source>
        <dbReference type="SAM" id="SignalP"/>
    </source>
</evidence>
<proteinExistence type="predicted"/>
<feature type="signal peptide" evidence="1">
    <location>
        <begin position="1"/>
        <end position="21"/>
    </location>
</feature>
<evidence type="ECO:0000313" key="2">
    <source>
        <dbReference type="EMBL" id="RVU41902.1"/>
    </source>
</evidence>
<reference evidence="2 3" key="1">
    <citation type="submission" date="2019-01" db="EMBL/GenBank/DDBJ databases">
        <authorList>
            <person name="Chen W.-M."/>
        </authorList>
    </citation>
    <scope>NUCLEOTIDE SEQUENCE [LARGE SCALE GENOMIC DNA]</scope>
    <source>
        <strain evidence="2 3">KYPC3</strain>
    </source>
</reference>
<evidence type="ECO:0008006" key="4">
    <source>
        <dbReference type="Google" id="ProtNLM"/>
    </source>
</evidence>
<keyword evidence="1" id="KW-0732">Signal</keyword>